<evidence type="ECO:0008006" key="3">
    <source>
        <dbReference type="Google" id="ProtNLM"/>
    </source>
</evidence>
<sequence>MTTPLDTTKFDQHPCSALTETQAQQIFAAVRSREGGGTVAPGCSWYDSADNSVGLGFLPGQGGLATTYKNSVDAGAGYFEVAPDVAGYPAAFAGVSDDRKSGGCQIAVGVKNDEVFTVSALLDQSSQDYSDPCSLVTKVAEAAVTTLKSGA</sequence>
<dbReference type="InterPro" id="IPR024520">
    <property type="entry name" value="DUF3558"/>
</dbReference>
<gene>
    <name evidence="1" type="ORF">BJY18_004068</name>
</gene>
<dbReference type="EMBL" id="JACHMG010000001">
    <property type="protein sequence ID" value="MBB4686583.1"/>
    <property type="molecule type" value="Genomic_DNA"/>
</dbReference>
<evidence type="ECO:0000313" key="1">
    <source>
        <dbReference type="EMBL" id="MBB4686583.1"/>
    </source>
</evidence>
<dbReference type="Pfam" id="PF12079">
    <property type="entry name" value="DUF3558"/>
    <property type="match status" value="1"/>
</dbReference>
<dbReference type="Proteomes" id="UP000581769">
    <property type="component" value="Unassembled WGS sequence"/>
</dbReference>
<name>A0A840IY00_9PSEU</name>
<keyword evidence="2" id="KW-1185">Reference proteome</keyword>
<accession>A0A840IY00</accession>
<evidence type="ECO:0000313" key="2">
    <source>
        <dbReference type="Proteomes" id="UP000581769"/>
    </source>
</evidence>
<protein>
    <recommendedName>
        <fullName evidence="3">DUF3558 domain-containing protein</fullName>
    </recommendedName>
</protein>
<dbReference type="AlphaFoldDB" id="A0A840IY00"/>
<comment type="caution">
    <text evidence="1">The sequence shown here is derived from an EMBL/GenBank/DDBJ whole genome shotgun (WGS) entry which is preliminary data.</text>
</comment>
<proteinExistence type="predicted"/>
<reference evidence="1 2" key="1">
    <citation type="submission" date="2020-08" db="EMBL/GenBank/DDBJ databases">
        <title>Sequencing the genomes of 1000 actinobacteria strains.</title>
        <authorList>
            <person name="Klenk H.-P."/>
        </authorList>
    </citation>
    <scope>NUCLEOTIDE SEQUENCE [LARGE SCALE GENOMIC DNA]</scope>
    <source>
        <strain evidence="1 2">DSM 45859</strain>
    </source>
</reference>
<organism evidence="1 2">
    <name type="scientific">Amycolatopsis jiangsuensis</name>
    <dbReference type="NCBI Taxonomy" id="1181879"/>
    <lineage>
        <taxon>Bacteria</taxon>
        <taxon>Bacillati</taxon>
        <taxon>Actinomycetota</taxon>
        <taxon>Actinomycetes</taxon>
        <taxon>Pseudonocardiales</taxon>
        <taxon>Pseudonocardiaceae</taxon>
        <taxon>Amycolatopsis</taxon>
    </lineage>
</organism>